<keyword evidence="3" id="KW-1185">Reference proteome</keyword>
<reference evidence="3" key="1">
    <citation type="journal article" date="2020" name="BMC Genomics">
        <title>Correction to: Identification and distribution of gene clusters required for synthesis of sphingolipid metabolism inhibitors in diverse species of the filamentous fungus Fusarium.</title>
        <authorList>
            <person name="Kim H.S."/>
            <person name="Lohmar J.M."/>
            <person name="Busman M."/>
            <person name="Brown D.W."/>
            <person name="Naumann T.A."/>
            <person name="Divon H.H."/>
            <person name="Lysoe E."/>
            <person name="Uhlig S."/>
            <person name="Proctor R.H."/>
        </authorList>
    </citation>
    <scope>NUCLEOTIDE SEQUENCE [LARGE SCALE GENOMIC DNA]</scope>
    <source>
        <strain evidence="3">NRRL 25331</strain>
    </source>
</reference>
<evidence type="ECO:0000313" key="3">
    <source>
        <dbReference type="Proteomes" id="UP000572754"/>
    </source>
</evidence>
<feature type="region of interest" description="Disordered" evidence="1">
    <location>
        <begin position="1"/>
        <end position="24"/>
    </location>
</feature>
<accession>A0A8H5UK08</accession>
<proteinExistence type="predicted"/>
<organism evidence="2 3">
    <name type="scientific">Fusarium circinatum</name>
    <name type="common">Pitch canker fungus</name>
    <name type="synonym">Gibberella circinata</name>
    <dbReference type="NCBI Taxonomy" id="48490"/>
    <lineage>
        <taxon>Eukaryota</taxon>
        <taxon>Fungi</taxon>
        <taxon>Dikarya</taxon>
        <taxon>Ascomycota</taxon>
        <taxon>Pezizomycotina</taxon>
        <taxon>Sordariomycetes</taxon>
        <taxon>Hypocreomycetidae</taxon>
        <taxon>Hypocreales</taxon>
        <taxon>Nectriaceae</taxon>
        <taxon>Fusarium</taxon>
        <taxon>Fusarium fujikuroi species complex</taxon>
    </lineage>
</organism>
<protein>
    <submittedName>
        <fullName evidence="2">Uncharacterized protein</fullName>
    </submittedName>
</protein>
<sequence length="94" mass="10747">MTSSQPSVAAVNPPPGWPPYSSHTGQRGDEWITAYNTYVNAWMTWASTDPEEDEDKWKQALSLIYNTKCIFSRNINEKARYPHSMRTTVLVPKV</sequence>
<gene>
    <name evidence="2" type="ORF">FCIRC_2268</name>
</gene>
<comment type="caution">
    <text evidence="2">The sequence shown here is derived from an EMBL/GenBank/DDBJ whole genome shotgun (WGS) entry which is preliminary data.</text>
</comment>
<evidence type="ECO:0000313" key="2">
    <source>
        <dbReference type="EMBL" id="KAF5687562.1"/>
    </source>
</evidence>
<name>A0A8H5UK08_FUSCI</name>
<dbReference type="EMBL" id="JAAQPE010000073">
    <property type="protein sequence ID" value="KAF5687562.1"/>
    <property type="molecule type" value="Genomic_DNA"/>
</dbReference>
<dbReference type="Proteomes" id="UP000572754">
    <property type="component" value="Unassembled WGS sequence"/>
</dbReference>
<evidence type="ECO:0000256" key="1">
    <source>
        <dbReference type="SAM" id="MobiDB-lite"/>
    </source>
</evidence>
<dbReference type="AlphaFoldDB" id="A0A8H5UK08"/>
<reference evidence="2 3" key="2">
    <citation type="submission" date="2020-05" db="EMBL/GenBank/DDBJ databases">
        <title>Identification and distribution of gene clusters putatively required for synthesis of sphingolipid metabolism inhibitors in phylogenetically diverse species of the filamentous fungus Fusarium.</title>
        <authorList>
            <person name="Kim H.-S."/>
            <person name="Busman M."/>
            <person name="Brown D.W."/>
            <person name="Divon H."/>
            <person name="Uhlig S."/>
            <person name="Proctor R.H."/>
        </authorList>
    </citation>
    <scope>NUCLEOTIDE SEQUENCE [LARGE SCALE GENOMIC DNA]</scope>
    <source>
        <strain evidence="2 3">NRRL 25331</strain>
    </source>
</reference>